<organism evidence="2 3">
    <name type="scientific">Alicyclobacillus tolerans</name>
    <dbReference type="NCBI Taxonomy" id="90970"/>
    <lineage>
        <taxon>Bacteria</taxon>
        <taxon>Bacillati</taxon>
        <taxon>Bacillota</taxon>
        <taxon>Bacilli</taxon>
        <taxon>Bacillales</taxon>
        <taxon>Alicyclobacillaceae</taxon>
        <taxon>Alicyclobacillus</taxon>
    </lineage>
</organism>
<gene>
    <name evidence="2" type="ORF">SAMN05443507_11651</name>
</gene>
<dbReference type="AlphaFoldDB" id="A0A1M6TEE5"/>
<accession>A0A1M6TEE5</accession>
<dbReference type="RefSeq" id="WP_072874463.1">
    <property type="nucleotide sequence ID" value="NZ_FRAF01000016.1"/>
</dbReference>
<feature type="signal peptide" evidence="1">
    <location>
        <begin position="1"/>
        <end position="28"/>
    </location>
</feature>
<keyword evidence="3" id="KW-1185">Reference proteome</keyword>
<evidence type="ECO:0000313" key="3">
    <source>
        <dbReference type="Proteomes" id="UP000184016"/>
    </source>
</evidence>
<dbReference type="OrthoDB" id="2988286at2"/>
<feature type="chain" id="PRO_5038835725" description="Methyl-accepting chemotaxis protein" evidence="1">
    <location>
        <begin position="29"/>
        <end position="177"/>
    </location>
</feature>
<evidence type="ECO:0000256" key="1">
    <source>
        <dbReference type="SAM" id="SignalP"/>
    </source>
</evidence>
<proteinExistence type="predicted"/>
<evidence type="ECO:0008006" key="4">
    <source>
        <dbReference type="Google" id="ProtNLM"/>
    </source>
</evidence>
<keyword evidence="1" id="KW-0732">Signal</keyword>
<dbReference type="Proteomes" id="UP000184016">
    <property type="component" value="Unassembled WGS sequence"/>
</dbReference>
<evidence type="ECO:0000313" key="2">
    <source>
        <dbReference type="EMBL" id="SHK55321.1"/>
    </source>
</evidence>
<protein>
    <recommendedName>
        <fullName evidence="4">Methyl-accepting chemotaxis protein</fullName>
    </recommendedName>
</protein>
<dbReference type="EMBL" id="FRAF01000016">
    <property type="protein sequence ID" value="SHK55321.1"/>
    <property type="molecule type" value="Genomic_DNA"/>
</dbReference>
<name>A0A1M6TEE5_9BACL</name>
<dbReference type="STRING" id="1830138.SAMN05443507_11651"/>
<reference evidence="3" key="1">
    <citation type="submission" date="2016-11" db="EMBL/GenBank/DDBJ databases">
        <authorList>
            <person name="Varghese N."/>
            <person name="Submissions S."/>
        </authorList>
    </citation>
    <scope>NUCLEOTIDE SEQUENCE [LARGE SCALE GENOMIC DNA]</scope>
    <source>
        <strain evidence="3">USBA-503</strain>
    </source>
</reference>
<sequence length="177" mass="18816">MVKGWHAAFIIKFAAALCGLGMLGASLAEQTQIQGQMNTTMATIRQSIAATIPVVEKTADALTPLVNISTSLQQIEQSEQQTVLNIDGMNQHLSIIGQEELSILGNFGTLNNVTLEVGQHLNTIGSLNQNLLSVSSASAATADNEDGSVLMLNRITAQSVAHLQNINRRLQALSLLP</sequence>